<keyword evidence="1" id="KW-1133">Transmembrane helix</keyword>
<proteinExistence type="predicted"/>
<protein>
    <submittedName>
        <fullName evidence="2">Uncharacterized protein</fullName>
    </submittedName>
</protein>
<feature type="transmembrane region" description="Helical" evidence="1">
    <location>
        <begin position="48"/>
        <end position="76"/>
    </location>
</feature>
<evidence type="ECO:0000256" key="1">
    <source>
        <dbReference type="SAM" id="Phobius"/>
    </source>
</evidence>
<evidence type="ECO:0000313" key="2">
    <source>
        <dbReference type="EMBL" id="MDN4596833.1"/>
    </source>
</evidence>
<keyword evidence="1" id="KW-0812">Transmembrane</keyword>
<dbReference type="Proteomes" id="UP001174210">
    <property type="component" value="Unassembled WGS sequence"/>
</dbReference>
<name>A0ABT8IVX8_9MICO</name>
<evidence type="ECO:0000313" key="3">
    <source>
        <dbReference type="Proteomes" id="UP001174210"/>
    </source>
</evidence>
<accession>A0ABT8IVX8</accession>
<dbReference type="RefSeq" id="WP_301217227.1">
    <property type="nucleotide sequence ID" value="NZ_JAROCB010000002.1"/>
</dbReference>
<sequence length="169" mass="18481">MARRSLADRLQAGFEMVPLDKRTPEQFAKSLPARYGANAKPWVRRTSFITMIFALTAVGLTFVGLAVDAVASNIWWQTRAEMVCVIADDSHHDTYGRSGYLGTVYDIDTTTCGQLQVTGGGGGLDEQEAEALGRSLHVGTAYEMDVRGWIGWPDERRAIVSARPTGVTQ</sequence>
<comment type="caution">
    <text evidence="2">The sequence shown here is derived from an EMBL/GenBank/DDBJ whole genome shotgun (WGS) entry which is preliminary data.</text>
</comment>
<keyword evidence="1" id="KW-0472">Membrane</keyword>
<gene>
    <name evidence="2" type="ORF">P5G59_06760</name>
</gene>
<organism evidence="2 3">
    <name type="scientific">Leifsonia virtsii</name>
    <dbReference type="NCBI Taxonomy" id="3035915"/>
    <lineage>
        <taxon>Bacteria</taxon>
        <taxon>Bacillati</taxon>
        <taxon>Actinomycetota</taxon>
        <taxon>Actinomycetes</taxon>
        <taxon>Micrococcales</taxon>
        <taxon>Microbacteriaceae</taxon>
        <taxon>Leifsonia</taxon>
    </lineage>
</organism>
<dbReference type="EMBL" id="JAROCB010000002">
    <property type="protein sequence ID" value="MDN4596833.1"/>
    <property type="molecule type" value="Genomic_DNA"/>
</dbReference>
<keyword evidence="3" id="KW-1185">Reference proteome</keyword>
<reference evidence="2" key="1">
    <citation type="submission" date="2023-03" db="EMBL/GenBank/DDBJ databases">
        <title>MT1 and MT2 Draft Genomes of Novel Species.</title>
        <authorList>
            <person name="Venkateswaran K."/>
        </authorList>
    </citation>
    <scope>NUCLEOTIDE SEQUENCE</scope>
    <source>
        <strain evidence="2">F6_8S_P_1A</strain>
    </source>
</reference>